<proteinExistence type="inferred from homology"/>
<dbReference type="Proteomes" id="UP000774326">
    <property type="component" value="Unassembled WGS sequence"/>
</dbReference>
<dbReference type="SMART" id="SM00382">
    <property type="entry name" value="AAA"/>
    <property type="match status" value="1"/>
</dbReference>
<dbReference type="EMBL" id="JAEUBG010004774">
    <property type="protein sequence ID" value="KAH3680189.1"/>
    <property type="molecule type" value="Genomic_DNA"/>
</dbReference>
<dbReference type="AlphaFoldDB" id="A0A9P8PZP3"/>
<evidence type="ECO:0000313" key="11">
    <source>
        <dbReference type="Proteomes" id="UP000774326"/>
    </source>
</evidence>
<dbReference type="PANTHER" id="PTHR12172">
    <property type="entry name" value="CELL CYCLE CHECKPOINT PROTEIN RAD17"/>
    <property type="match status" value="1"/>
</dbReference>
<dbReference type="InterPro" id="IPR057927">
    <property type="entry name" value="RAD24-like_helical"/>
</dbReference>
<dbReference type="GO" id="GO:0003682">
    <property type="term" value="F:chromatin binding"/>
    <property type="evidence" value="ECO:0007669"/>
    <property type="project" value="TreeGrafter"/>
</dbReference>
<feature type="compositionally biased region" description="Polar residues" evidence="8">
    <location>
        <begin position="129"/>
        <end position="142"/>
    </location>
</feature>
<dbReference type="GO" id="GO:0005524">
    <property type="term" value="F:ATP binding"/>
    <property type="evidence" value="ECO:0007669"/>
    <property type="project" value="UniProtKB-KW"/>
</dbReference>
<dbReference type="SUPFAM" id="SSF52540">
    <property type="entry name" value="P-loop containing nucleoside triphosphate hydrolases"/>
    <property type="match status" value="1"/>
</dbReference>
<dbReference type="OrthoDB" id="10265971at2759"/>
<keyword evidence="6" id="KW-0539">Nucleus</keyword>
<keyword evidence="3" id="KW-0547">Nucleotide-binding</keyword>
<gene>
    <name evidence="10" type="ORF">WICPIJ_008350</name>
</gene>
<feature type="domain" description="AAA+ ATPase" evidence="9">
    <location>
        <begin position="193"/>
        <end position="344"/>
    </location>
</feature>
<accession>A0A9P8PZP3</accession>
<reference evidence="10" key="1">
    <citation type="journal article" date="2021" name="Open Biol.">
        <title>Shared evolutionary footprints suggest mitochondrial oxidative damage underlies multiple complex I losses in fungi.</title>
        <authorList>
            <person name="Schikora-Tamarit M.A."/>
            <person name="Marcet-Houben M."/>
            <person name="Nosek J."/>
            <person name="Gabaldon T."/>
        </authorList>
    </citation>
    <scope>NUCLEOTIDE SEQUENCE</scope>
    <source>
        <strain evidence="10">CBS2887</strain>
    </source>
</reference>
<dbReference type="GO" id="GO:0000077">
    <property type="term" value="P:DNA damage checkpoint signaling"/>
    <property type="evidence" value="ECO:0007669"/>
    <property type="project" value="TreeGrafter"/>
</dbReference>
<keyword evidence="5" id="KW-0067">ATP-binding</keyword>
<evidence type="ECO:0000256" key="7">
    <source>
        <dbReference type="ARBA" id="ARBA00023306"/>
    </source>
</evidence>
<sequence length="759" mass="86173">MMELRRRSTRSTAANSTKKIPFIELEDDDDESQTLHSPPLKRPTKRGTKTDKIKKSEINPPRRLKLSDLSQLKGSFKVQSETQTQLSQGHSQSQNQSQNQSQSQSQSQTQQLPCLGSQPQRISQLLSAQRISMSHPQSMPSSTTNNNNNTDALWQDKYQPQTVPQVALHARKLQDIKDQLLPMLDKTSHPLTTPRILVFSGPSGCSKSTIAKALANELLTSLNSSSETYVEFINPINSRIDDFEDFLTSAKYLTGKARKLILIEELPNVHHDETRLRFQKVLLDWCHLYSPELPPLIICLTECEVNVGDDNNYGENERSYGVDSSFTAETVLGFTLLQHYKVKRIKFNPVNYTLSKKFLNEIVAKEKDVFKSFKRDKIKAKVEELARLGDIRSAINALQFWSNYASKGANSDQLSLHCGKEQTINLFHAVGKILHGSKNEEETDQDSIQMVMDQYSTKSALLKLGLLENYTKSTSMDLKTAAQISGLFSWQDQLPSGSFSLDLACRSTRLSMASIESSNKSGNLISSVSSFPREFKSMKAQKQTRQEIQQYQLLELKRRRSFRSFQDSNLLVGYYEPMINKSRSFKDKAYISYLRSMNKAVPFHLLLQEQGKVAMSITERLGGPFVEMFADSHLSGDGSDGNASYLNKSQNNVEYYKITPQDEGNSDAEEGDIDILEDDPIEDLDNDEDPGELSLMRDLDSEGELDREGKALTQLPLETDGQKAEELERLKLWKERESRMKVQNNNHYLDDIDFDDDDW</sequence>
<protein>
    <recommendedName>
        <fullName evidence="9">AAA+ ATPase domain-containing protein</fullName>
    </recommendedName>
</protein>
<feature type="compositionally biased region" description="Polar residues" evidence="8">
    <location>
        <begin position="68"/>
        <end position="84"/>
    </location>
</feature>
<evidence type="ECO:0000256" key="3">
    <source>
        <dbReference type="ARBA" id="ARBA00022741"/>
    </source>
</evidence>
<evidence type="ECO:0000256" key="8">
    <source>
        <dbReference type="SAM" id="MobiDB-lite"/>
    </source>
</evidence>
<keyword evidence="7" id="KW-0131">Cell cycle</keyword>
<dbReference type="InterPro" id="IPR027417">
    <property type="entry name" value="P-loop_NTPase"/>
</dbReference>
<organism evidence="10 11">
    <name type="scientific">Wickerhamomyces pijperi</name>
    <name type="common">Yeast</name>
    <name type="synonym">Pichia pijperi</name>
    <dbReference type="NCBI Taxonomy" id="599730"/>
    <lineage>
        <taxon>Eukaryota</taxon>
        <taxon>Fungi</taxon>
        <taxon>Dikarya</taxon>
        <taxon>Ascomycota</taxon>
        <taxon>Saccharomycotina</taxon>
        <taxon>Saccharomycetes</taxon>
        <taxon>Phaffomycetales</taxon>
        <taxon>Wickerhamomycetaceae</taxon>
        <taxon>Wickerhamomyces</taxon>
    </lineage>
</organism>
<feature type="region of interest" description="Disordered" evidence="8">
    <location>
        <begin position="1"/>
        <end position="116"/>
    </location>
</feature>
<dbReference type="GO" id="GO:0006281">
    <property type="term" value="P:DNA repair"/>
    <property type="evidence" value="ECO:0007669"/>
    <property type="project" value="InterPro"/>
</dbReference>
<dbReference type="PANTHER" id="PTHR12172:SF0">
    <property type="entry name" value="CELL CYCLE CHECKPOINT PROTEIN RAD17"/>
    <property type="match status" value="1"/>
</dbReference>
<dbReference type="Pfam" id="PF25812">
    <property type="entry name" value="RAD24_helical"/>
    <property type="match status" value="1"/>
</dbReference>
<dbReference type="GO" id="GO:0005634">
    <property type="term" value="C:nucleus"/>
    <property type="evidence" value="ECO:0007669"/>
    <property type="project" value="UniProtKB-SubCell"/>
</dbReference>
<keyword evidence="11" id="KW-1185">Reference proteome</keyword>
<comment type="subcellular location">
    <subcellularLocation>
        <location evidence="1">Nucleus</location>
    </subcellularLocation>
</comment>
<keyword evidence="4" id="KW-0227">DNA damage</keyword>
<evidence type="ECO:0000256" key="4">
    <source>
        <dbReference type="ARBA" id="ARBA00022763"/>
    </source>
</evidence>
<name>A0A9P8PZP3_WICPI</name>
<feature type="compositionally biased region" description="Basic and acidic residues" evidence="8">
    <location>
        <begin position="48"/>
        <end position="57"/>
    </location>
</feature>
<feature type="region of interest" description="Disordered" evidence="8">
    <location>
        <begin position="129"/>
        <end position="152"/>
    </location>
</feature>
<dbReference type="GO" id="GO:0033314">
    <property type="term" value="P:mitotic DNA replication checkpoint signaling"/>
    <property type="evidence" value="ECO:0007669"/>
    <property type="project" value="TreeGrafter"/>
</dbReference>
<evidence type="ECO:0000313" key="10">
    <source>
        <dbReference type="EMBL" id="KAH3680189.1"/>
    </source>
</evidence>
<reference evidence="10" key="2">
    <citation type="submission" date="2021-01" db="EMBL/GenBank/DDBJ databases">
        <authorList>
            <person name="Schikora-Tamarit M.A."/>
        </authorList>
    </citation>
    <scope>NUCLEOTIDE SEQUENCE</scope>
    <source>
        <strain evidence="10">CBS2887</strain>
    </source>
</reference>
<dbReference type="InterPro" id="IPR003593">
    <property type="entry name" value="AAA+_ATPase"/>
</dbReference>
<dbReference type="Pfam" id="PF03215">
    <property type="entry name" value="Rad17"/>
    <property type="match status" value="1"/>
</dbReference>
<evidence type="ECO:0000256" key="6">
    <source>
        <dbReference type="ARBA" id="ARBA00023242"/>
    </source>
</evidence>
<dbReference type="InterPro" id="IPR004582">
    <property type="entry name" value="Checkpoint_prot_Rad17_Rad24"/>
</dbReference>
<dbReference type="Gene3D" id="3.40.50.300">
    <property type="entry name" value="P-loop containing nucleotide triphosphate hydrolases"/>
    <property type="match status" value="1"/>
</dbReference>
<evidence type="ECO:0000256" key="5">
    <source>
        <dbReference type="ARBA" id="ARBA00022840"/>
    </source>
</evidence>
<evidence type="ECO:0000256" key="2">
    <source>
        <dbReference type="ARBA" id="ARBA00006168"/>
    </source>
</evidence>
<feature type="compositionally biased region" description="Low complexity" evidence="8">
    <location>
        <begin position="85"/>
        <end position="111"/>
    </location>
</feature>
<comment type="similarity">
    <text evidence="2">Belongs to the rad17/RAD24 family.</text>
</comment>
<evidence type="ECO:0000256" key="1">
    <source>
        <dbReference type="ARBA" id="ARBA00004123"/>
    </source>
</evidence>
<dbReference type="GO" id="GO:0003689">
    <property type="term" value="F:DNA clamp loader activity"/>
    <property type="evidence" value="ECO:0007669"/>
    <property type="project" value="TreeGrafter"/>
</dbReference>
<comment type="caution">
    <text evidence="10">The sequence shown here is derived from an EMBL/GenBank/DDBJ whole genome shotgun (WGS) entry which is preliminary data.</text>
</comment>
<evidence type="ECO:0000259" key="9">
    <source>
        <dbReference type="SMART" id="SM00382"/>
    </source>
</evidence>